<feature type="compositionally biased region" description="Basic residues" evidence="1">
    <location>
        <begin position="45"/>
        <end position="85"/>
    </location>
</feature>
<feature type="region of interest" description="Disordered" evidence="1">
    <location>
        <begin position="33"/>
        <end position="85"/>
    </location>
</feature>
<evidence type="ECO:0000256" key="1">
    <source>
        <dbReference type="SAM" id="MobiDB-lite"/>
    </source>
</evidence>
<dbReference type="AlphaFoldDB" id="A0A0S4TSF8"/>
<accession>A0A0S4TSF8</accession>
<name>A0A0S4TSF8_RALSL</name>
<gene>
    <name evidence="2" type="ORF">RUN39_v1_490067</name>
</gene>
<evidence type="ECO:0000313" key="2">
    <source>
        <dbReference type="EMBL" id="CUV12996.1"/>
    </source>
</evidence>
<proteinExistence type="predicted"/>
<sequence length="85" mass="9653">MQIKAKKLRHCATPAAIEFAGWTRHSASVRLPTTSGKLHVDPNRAKPRPACRAGRRTTTRRTRCTSASRGKRGRTRRALPRPRRR</sequence>
<dbReference type="EMBL" id="LN899819">
    <property type="protein sequence ID" value="CUV12996.1"/>
    <property type="molecule type" value="Genomic_DNA"/>
</dbReference>
<organism evidence="2">
    <name type="scientific">Ralstonia solanacearum</name>
    <name type="common">Pseudomonas solanacearum</name>
    <dbReference type="NCBI Taxonomy" id="305"/>
    <lineage>
        <taxon>Bacteria</taxon>
        <taxon>Pseudomonadati</taxon>
        <taxon>Pseudomonadota</taxon>
        <taxon>Betaproteobacteria</taxon>
        <taxon>Burkholderiales</taxon>
        <taxon>Burkholderiaceae</taxon>
        <taxon>Ralstonia</taxon>
        <taxon>Ralstonia solanacearum species complex</taxon>
    </lineage>
</organism>
<reference evidence="2" key="1">
    <citation type="submission" date="2015-10" db="EMBL/GenBank/DDBJ databases">
        <authorList>
            <person name="Gilbert D.G."/>
        </authorList>
    </citation>
    <scope>NUCLEOTIDE SEQUENCE</scope>
    <source>
        <strain evidence="2">Phyl III-seqv23</strain>
    </source>
</reference>
<protein>
    <submittedName>
        <fullName evidence="2">Uncharacterized protein</fullName>
    </submittedName>
</protein>